<comment type="similarity">
    <text evidence="2">Belongs to the resistance-nodulation-cell division (RND) (TC 2.A.6) family. MmpL subfamily.</text>
</comment>
<dbReference type="RefSeq" id="WP_344276628.1">
    <property type="nucleotide sequence ID" value="NZ_BAAAMR010000076.1"/>
</dbReference>
<feature type="transmembrane region" description="Helical" evidence="8">
    <location>
        <begin position="519"/>
        <end position="538"/>
    </location>
</feature>
<feature type="transmembrane region" description="Helical" evidence="8">
    <location>
        <begin position="271"/>
        <end position="295"/>
    </location>
</feature>
<evidence type="ECO:0000256" key="8">
    <source>
        <dbReference type="SAM" id="Phobius"/>
    </source>
</evidence>
<evidence type="ECO:0000259" key="9">
    <source>
        <dbReference type="PROSITE" id="PS50156"/>
    </source>
</evidence>
<accession>A0ABN3AAX0</accession>
<protein>
    <submittedName>
        <fullName evidence="10">MMPL family transporter</fullName>
    </submittedName>
</protein>
<keyword evidence="6 8" id="KW-0472">Membrane</keyword>
<dbReference type="PANTHER" id="PTHR33406">
    <property type="entry name" value="MEMBRANE PROTEIN MJ1562-RELATED"/>
    <property type="match status" value="1"/>
</dbReference>
<feature type="transmembrane region" description="Helical" evidence="8">
    <location>
        <begin position="631"/>
        <end position="650"/>
    </location>
</feature>
<feature type="domain" description="SSD" evidence="9">
    <location>
        <begin position="216"/>
        <end position="328"/>
    </location>
</feature>
<dbReference type="InterPro" id="IPR004869">
    <property type="entry name" value="MMPL_dom"/>
</dbReference>
<comment type="caution">
    <text evidence="10">The sequence shown here is derived from an EMBL/GenBank/DDBJ whole genome shotgun (WGS) entry which is preliminary data.</text>
</comment>
<feature type="transmembrane region" description="Helical" evidence="8">
    <location>
        <begin position="179"/>
        <end position="199"/>
    </location>
</feature>
<reference evidence="10 11" key="1">
    <citation type="journal article" date="2019" name="Int. J. Syst. Evol. Microbiol.">
        <title>The Global Catalogue of Microorganisms (GCM) 10K type strain sequencing project: providing services to taxonomists for standard genome sequencing and annotation.</title>
        <authorList>
            <consortium name="The Broad Institute Genomics Platform"/>
            <consortium name="The Broad Institute Genome Sequencing Center for Infectious Disease"/>
            <person name="Wu L."/>
            <person name="Ma J."/>
        </authorList>
    </citation>
    <scope>NUCLEOTIDE SEQUENCE [LARGE SCALE GENOMIC DNA]</scope>
    <source>
        <strain evidence="10 11">JCM 13850</strain>
    </source>
</reference>
<dbReference type="Proteomes" id="UP001501020">
    <property type="component" value="Unassembled WGS sequence"/>
</dbReference>
<feature type="transmembrane region" description="Helical" evidence="8">
    <location>
        <begin position="206"/>
        <end position="224"/>
    </location>
</feature>
<feature type="transmembrane region" description="Helical" evidence="8">
    <location>
        <begin position="307"/>
        <end position="329"/>
    </location>
</feature>
<evidence type="ECO:0000256" key="1">
    <source>
        <dbReference type="ARBA" id="ARBA00004651"/>
    </source>
</evidence>
<evidence type="ECO:0000256" key="4">
    <source>
        <dbReference type="ARBA" id="ARBA00022692"/>
    </source>
</evidence>
<feature type="transmembrane region" description="Helical" evidence="8">
    <location>
        <begin position="583"/>
        <end position="602"/>
    </location>
</feature>
<evidence type="ECO:0000313" key="10">
    <source>
        <dbReference type="EMBL" id="GAA2157425.1"/>
    </source>
</evidence>
<feature type="compositionally biased region" description="Basic and acidic residues" evidence="7">
    <location>
        <begin position="716"/>
        <end position="725"/>
    </location>
</feature>
<dbReference type="PANTHER" id="PTHR33406:SF11">
    <property type="entry name" value="MEMBRANE PROTEIN SCO6666-RELATED"/>
    <property type="match status" value="1"/>
</dbReference>
<dbReference type="EMBL" id="BAAAMR010000076">
    <property type="protein sequence ID" value="GAA2157425.1"/>
    <property type="molecule type" value="Genomic_DNA"/>
</dbReference>
<evidence type="ECO:0000256" key="6">
    <source>
        <dbReference type="ARBA" id="ARBA00023136"/>
    </source>
</evidence>
<proteinExistence type="inferred from homology"/>
<dbReference type="Pfam" id="PF03176">
    <property type="entry name" value="MMPL"/>
    <property type="match status" value="2"/>
</dbReference>
<dbReference type="PROSITE" id="PS50156">
    <property type="entry name" value="SSD"/>
    <property type="match status" value="1"/>
</dbReference>
<feature type="transmembrane region" description="Helical" evidence="8">
    <location>
        <begin position="230"/>
        <end position="250"/>
    </location>
</feature>
<feature type="region of interest" description="Disordered" evidence="7">
    <location>
        <begin position="716"/>
        <end position="746"/>
    </location>
</feature>
<keyword evidence="3" id="KW-1003">Cell membrane</keyword>
<evidence type="ECO:0000256" key="2">
    <source>
        <dbReference type="ARBA" id="ARBA00010157"/>
    </source>
</evidence>
<dbReference type="InterPro" id="IPR001036">
    <property type="entry name" value="Acrflvin-R"/>
</dbReference>
<dbReference type="Gene3D" id="1.20.1640.10">
    <property type="entry name" value="Multidrug efflux transporter AcrB transmembrane domain"/>
    <property type="match status" value="2"/>
</dbReference>
<dbReference type="InterPro" id="IPR050545">
    <property type="entry name" value="Mycobact_MmpL"/>
</dbReference>
<sequence>MATFLYRLGRFSFRRRRLVALLWVGLLVLFGVGAATLKGPTSNDFSIPGTESQQAIDLLKDRMPQASADGATARVVFAAPDGRTVTDPAGKAGVEKVVAKLKAAPQVASVVDPYQAKAVSQDARIAYTQVTYKVSAIDITDAARDALTAAAQPGRDAGLQVEMGGNATEAMPEQSATEVIGVAIAAVVLIITFGSLIAAGLPLLNAILGVGIAMAGITAATGLFEMSSMTSTLALMLGLAVAIDYALFIVSRYRHELQEGRTGEEAAGRAVGTAGSAVVFAGLTVVIALAGLAVVDIPMLTEMGLAAAFAVVVAVLIALSLLPALLGFAGRKVLGGWIPFLRGGASRRGRPGFGERWARFIVRRPLPVLLLAIVGMGVIALPALHLRLGMPGDEVASPATTQRKAYDLLDKGFGPGFNGPLMVVVDGGEAQAAGQRFAGEIKALPDVAAVSQPQANPAGDTAVLTVVPKSGPSTAQTEDLVSAIRDKGGALKAETGASAMVTGQTAMAIDVSAKLSGALAPYLGLVVGLAFILLMLVFRSLLVPLKATLGFLLTVAATFGAVVAVFQWGWLSGLFGVDTTGPIMSMMPIFMIGVVFGLAMDYQVFLVTRMREEHVHGAAPGEAVVTGFRHGARVVTAAAVIMIAVFAGFLSSSESMIKMMGFALAAGVAFDAFVVRMTIVPAVMALLGRAAWWLPGWLARVLPNVDVEGEKLRHLLRDGQGDGRGDGAGGAPRPGEGERELDPAVT</sequence>
<evidence type="ECO:0000313" key="11">
    <source>
        <dbReference type="Proteomes" id="UP001501020"/>
    </source>
</evidence>
<evidence type="ECO:0000256" key="7">
    <source>
        <dbReference type="SAM" id="MobiDB-lite"/>
    </source>
</evidence>
<feature type="transmembrane region" description="Helical" evidence="8">
    <location>
        <begin position="550"/>
        <end position="571"/>
    </location>
</feature>
<comment type="subcellular location">
    <subcellularLocation>
        <location evidence="1">Cell membrane</location>
        <topology evidence="1">Multi-pass membrane protein</topology>
    </subcellularLocation>
</comment>
<keyword evidence="11" id="KW-1185">Reference proteome</keyword>
<feature type="transmembrane region" description="Helical" evidence="8">
    <location>
        <begin position="662"/>
        <end position="687"/>
    </location>
</feature>
<dbReference type="SUPFAM" id="SSF82866">
    <property type="entry name" value="Multidrug efflux transporter AcrB transmembrane domain"/>
    <property type="match status" value="2"/>
</dbReference>
<feature type="compositionally biased region" description="Basic and acidic residues" evidence="7">
    <location>
        <begin position="735"/>
        <end position="746"/>
    </location>
</feature>
<organism evidence="10 11">
    <name type="scientific">Actinomadura napierensis</name>
    <dbReference type="NCBI Taxonomy" id="267854"/>
    <lineage>
        <taxon>Bacteria</taxon>
        <taxon>Bacillati</taxon>
        <taxon>Actinomycetota</taxon>
        <taxon>Actinomycetes</taxon>
        <taxon>Streptosporangiales</taxon>
        <taxon>Thermomonosporaceae</taxon>
        <taxon>Actinomadura</taxon>
    </lineage>
</organism>
<evidence type="ECO:0000256" key="3">
    <source>
        <dbReference type="ARBA" id="ARBA00022475"/>
    </source>
</evidence>
<feature type="transmembrane region" description="Helical" evidence="8">
    <location>
        <begin position="366"/>
        <end position="384"/>
    </location>
</feature>
<evidence type="ECO:0000256" key="5">
    <source>
        <dbReference type="ARBA" id="ARBA00022989"/>
    </source>
</evidence>
<keyword evidence="5 8" id="KW-1133">Transmembrane helix</keyword>
<dbReference type="PRINTS" id="PR00702">
    <property type="entry name" value="ACRIFLAVINRP"/>
</dbReference>
<dbReference type="InterPro" id="IPR000731">
    <property type="entry name" value="SSD"/>
</dbReference>
<keyword evidence="4 8" id="KW-0812">Transmembrane</keyword>
<name>A0ABN3AAX0_9ACTN</name>
<gene>
    <name evidence="10" type="ORF">GCM10009727_67240</name>
</gene>